<dbReference type="Proteomes" id="UP000637423">
    <property type="component" value="Unassembled WGS sequence"/>
</dbReference>
<evidence type="ECO:0000313" key="1">
    <source>
        <dbReference type="EMBL" id="GGC83340.1"/>
    </source>
</evidence>
<reference evidence="1" key="2">
    <citation type="submission" date="2020-09" db="EMBL/GenBank/DDBJ databases">
        <authorList>
            <person name="Sun Q."/>
            <person name="Zhou Y."/>
        </authorList>
    </citation>
    <scope>NUCLEOTIDE SEQUENCE</scope>
    <source>
        <strain evidence="1">CGMCC 1.10998</strain>
    </source>
</reference>
<proteinExistence type="predicted"/>
<gene>
    <name evidence="1" type="ORF">GCM10011396_33440</name>
</gene>
<reference evidence="1" key="1">
    <citation type="journal article" date="2014" name="Int. J. Syst. Evol. Microbiol.">
        <title>Complete genome sequence of Corynebacterium casei LMG S-19264T (=DSM 44701T), isolated from a smear-ripened cheese.</title>
        <authorList>
            <consortium name="US DOE Joint Genome Institute (JGI-PGF)"/>
            <person name="Walter F."/>
            <person name="Albersmeier A."/>
            <person name="Kalinowski J."/>
            <person name="Ruckert C."/>
        </authorList>
    </citation>
    <scope>NUCLEOTIDE SEQUENCE</scope>
    <source>
        <strain evidence="1">CGMCC 1.10998</strain>
    </source>
</reference>
<dbReference type="EMBL" id="BMED01000003">
    <property type="protein sequence ID" value="GGC83340.1"/>
    <property type="molecule type" value="Genomic_DNA"/>
</dbReference>
<dbReference type="RefSeq" id="WP_188567226.1">
    <property type="nucleotide sequence ID" value="NZ_BMED01000003.1"/>
</dbReference>
<organism evidence="1 2">
    <name type="scientific">Undibacterium terreum</name>
    <dbReference type="NCBI Taxonomy" id="1224302"/>
    <lineage>
        <taxon>Bacteria</taxon>
        <taxon>Pseudomonadati</taxon>
        <taxon>Pseudomonadota</taxon>
        <taxon>Betaproteobacteria</taxon>
        <taxon>Burkholderiales</taxon>
        <taxon>Oxalobacteraceae</taxon>
        <taxon>Undibacterium</taxon>
    </lineage>
</organism>
<comment type="caution">
    <text evidence="1">The sequence shown here is derived from an EMBL/GenBank/DDBJ whole genome shotgun (WGS) entry which is preliminary data.</text>
</comment>
<evidence type="ECO:0000313" key="2">
    <source>
        <dbReference type="Proteomes" id="UP000637423"/>
    </source>
</evidence>
<protein>
    <submittedName>
        <fullName evidence="1">Uncharacterized protein</fullName>
    </submittedName>
</protein>
<keyword evidence="2" id="KW-1185">Reference proteome</keyword>
<accession>A0A916XLB1</accession>
<sequence>MLDWRKGTLRIGVSQQGIGVLHTTGWRSRTSILLDQRFDIEAAASPLELLSRCQVAIGSIKLSGMPATVVLSDDFARLFMVAPPQNVISLQDCKAAAAMRFQSLYGESMASWQLAADWNASRPFLACCLPHPLLSALQQFARESRFQLISVQPQFVASLNGWRHRLHKDDWFGQLHNRVLSLGATVNRKLHAIRATNIPDDAQGNDWLQQHVAREALRLNLPVPRRLQLCGEIDKLALSPTEAKGTDALICSALRDPFLLKVQTLPSPHIALARSGVKL</sequence>
<name>A0A916XLB1_9BURK</name>
<dbReference type="AlphaFoldDB" id="A0A916XLB1"/>